<dbReference type="Pfam" id="PF22936">
    <property type="entry name" value="Pol_BBD"/>
    <property type="match status" value="1"/>
</dbReference>
<protein>
    <recommendedName>
        <fullName evidence="1">Retrovirus-related Pol polyprotein from transposon TNT 1-94-like beta-barrel domain-containing protein</fullName>
    </recommendedName>
</protein>
<feature type="domain" description="Retrovirus-related Pol polyprotein from transposon TNT 1-94-like beta-barrel" evidence="1">
    <location>
        <begin position="1"/>
        <end position="88"/>
    </location>
</feature>
<evidence type="ECO:0000259" key="1">
    <source>
        <dbReference type="Pfam" id="PF22936"/>
    </source>
</evidence>
<evidence type="ECO:0000313" key="3">
    <source>
        <dbReference type="Proteomes" id="UP000324632"/>
    </source>
</evidence>
<sequence length="128" mass="14447">MVDCGATSHILTEEKDFTKFHDSFDPKSHFMELADGTRVNNVALKRGNADMLLLDVEGKCVRITLKKALFIPSYPQSIISVQAATADGARVIFQEGQNELINKDGAVFRIEEHKRLYYLKTLNNNKQC</sequence>
<organism evidence="2 3">
    <name type="scientific">Triplophysa tibetana</name>
    <dbReference type="NCBI Taxonomy" id="1572043"/>
    <lineage>
        <taxon>Eukaryota</taxon>
        <taxon>Metazoa</taxon>
        <taxon>Chordata</taxon>
        <taxon>Craniata</taxon>
        <taxon>Vertebrata</taxon>
        <taxon>Euteleostomi</taxon>
        <taxon>Actinopterygii</taxon>
        <taxon>Neopterygii</taxon>
        <taxon>Teleostei</taxon>
        <taxon>Ostariophysi</taxon>
        <taxon>Cypriniformes</taxon>
        <taxon>Nemacheilidae</taxon>
        <taxon>Triplophysa</taxon>
    </lineage>
</organism>
<evidence type="ECO:0000313" key="2">
    <source>
        <dbReference type="EMBL" id="KAA0703592.1"/>
    </source>
</evidence>
<proteinExistence type="predicted"/>
<gene>
    <name evidence="2" type="ORF">E1301_Tti022606</name>
</gene>
<reference evidence="2 3" key="1">
    <citation type="journal article" date="2019" name="Mol. Ecol. Resour.">
        <title>Chromosome-level genome assembly of Triplophysa tibetana, a fish adapted to the harsh high-altitude environment of the Tibetan Plateau.</title>
        <authorList>
            <person name="Yang X."/>
            <person name="Liu H."/>
            <person name="Ma Z."/>
            <person name="Zou Y."/>
            <person name="Zou M."/>
            <person name="Mao Y."/>
            <person name="Li X."/>
            <person name="Wang H."/>
            <person name="Chen T."/>
            <person name="Wang W."/>
            <person name="Yang R."/>
        </authorList>
    </citation>
    <scope>NUCLEOTIDE SEQUENCE [LARGE SCALE GENOMIC DNA]</scope>
    <source>
        <strain evidence="2">TTIB1903HZAU</strain>
        <tissue evidence="2">Muscle</tissue>
    </source>
</reference>
<dbReference type="EMBL" id="SOYY01000023">
    <property type="protein sequence ID" value="KAA0703592.1"/>
    <property type="molecule type" value="Genomic_DNA"/>
</dbReference>
<comment type="caution">
    <text evidence="2">The sequence shown here is derived from an EMBL/GenBank/DDBJ whole genome shotgun (WGS) entry which is preliminary data.</text>
</comment>
<keyword evidence="3" id="KW-1185">Reference proteome</keyword>
<dbReference type="InterPro" id="IPR054722">
    <property type="entry name" value="PolX-like_BBD"/>
</dbReference>
<accession>A0A5A9N0M3</accession>
<name>A0A5A9N0M3_9TELE</name>
<dbReference type="AlphaFoldDB" id="A0A5A9N0M3"/>
<dbReference type="Proteomes" id="UP000324632">
    <property type="component" value="Chromosome 23"/>
</dbReference>